<protein>
    <submittedName>
        <fullName evidence="1">Uncharacterized protein</fullName>
    </submittedName>
</protein>
<evidence type="ECO:0000313" key="1">
    <source>
        <dbReference type="EMBL" id="KIK12894.1"/>
    </source>
</evidence>
<dbReference type="OrthoDB" id="3261690at2759"/>
<name>A0A0C9YG19_9AGAM</name>
<reference evidence="1 2" key="1">
    <citation type="submission" date="2014-04" db="EMBL/GenBank/DDBJ databases">
        <authorList>
            <consortium name="DOE Joint Genome Institute"/>
            <person name="Kuo A."/>
            <person name="Kohler A."/>
            <person name="Costa M.D."/>
            <person name="Nagy L.G."/>
            <person name="Floudas D."/>
            <person name="Copeland A."/>
            <person name="Barry K.W."/>
            <person name="Cichocki N."/>
            <person name="Veneault-Fourrey C."/>
            <person name="LaButti K."/>
            <person name="Lindquist E.A."/>
            <person name="Lipzen A."/>
            <person name="Lundell T."/>
            <person name="Morin E."/>
            <person name="Murat C."/>
            <person name="Sun H."/>
            <person name="Tunlid A."/>
            <person name="Henrissat B."/>
            <person name="Grigoriev I.V."/>
            <person name="Hibbett D.S."/>
            <person name="Martin F."/>
            <person name="Nordberg H.P."/>
            <person name="Cantor M.N."/>
            <person name="Hua S.X."/>
        </authorList>
    </citation>
    <scope>NUCLEOTIDE SEQUENCE [LARGE SCALE GENOMIC DNA]</scope>
    <source>
        <strain evidence="1 2">441</strain>
    </source>
</reference>
<sequence>MYVPMHKIPNLALGKVANRSVIRVFFPRLYHRFDSPQIPQLDLELIYNRCLRPIVQRLMPNQATHWPPSYNTILQTSRDQRGRFHFGSFDIPAYLLPRFSELYLQSVQQLRPYFRDAYFAHELRGWKAATVHNLEEDADGGNHHRDNQPYERVNALDDLTGVLHMPSINPDQWLIDVGLEFGNPGHVVTWRRYGHPAIGRHLLPDHNDPAAAMERSRQYYVDYHMHLKDIAGFRWTPGRHSDVIKYVQAYTTEKAISYQLHDGIFRPRKPSELLSDRLTERLLDDLDKQAGILFTCTGNGDMWGGEPQDGCARLEVRVPLNHAQDILTQIPRRLINDTMVQIPSRNWW</sequence>
<dbReference type="EMBL" id="KN834039">
    <property type="protein sequence ID" value="KIK12894.1"/>
    <property type="molecule type" value="Genomic_DNA"/>
</dbReference>
<dbReference type="HOGENOM" id="CLU_047288_0_0_1"/>
<keyword evidence="2" id="KW-1185">Reference proteome</keyword>
<organism evidence="1 2">
    <name type="scientific">Pisolithus microcarpus 441</name>
    <dbReference type="NCBI Taxonomy" id="765257"/>
    <lineage>
        <taxon>Eukaryota</taxon>
        <taxon>Fungi</taxon>
        <taxon>Dikarya</taxon>
        <taxon>Basidiomycota</taxon>
        <taxon>Agaricomycotina</taxon>
        <taxon>Agaricomycetes</taxon>
        <taxon>Agaricomycetidae</taxon>
        <taxon>Boletales</taxon>
        <taxon>Sclerodermatineae</taxon>
        <taxon>Pisolithaceae</taxon>
        <taxon>Pisolithus</taxon>
    </lineage>
</organism>
<reference evidence="2" key="2">
    <citation type="submission" date="2015-01" db="EMBL/GenBank/DDBJ databases">
        <title>Evolutionary Origins and Diversification of the Mycorrhizal Mutualists.</title>
        <authorList>
            <consortium name="DOE Joint Genome Institute"/>
            <consortium name="Mycorrhizal Genomics Consortium"/>
            <person name="Kohler A."/>
            <person name="Kuo A."/>
            <person name="Nagy L.G."/>
            <person name="Floudas D."/>
            <person name="Copeland A."/>
            <person name="Barry K.W."/>
            <person name="Cichocki N."/>
            <person name="Veneault-Fourrey C."/>
            <person name="LaButti K."/>
            <person name="Lindquist E.A."/>
            <person name="Lipzen A."/>
            <person name="Lundell T."/>
            <person name="Morin E."/>
            <person name="Murat C."/>
            <person name="Riley R."/>
            <person name="Ohm R."/>
            <person name="Sun H."/>
            <person name="Tunlid A."/>
            <person name="Henrissat B."/>
            <person name="Grigoriev I.V."/>
            <person name="Hibbett D.S."/>
            <person name="Martin F."/>
        </authorList>
    </citation>
    <scope>NUCLEOTIDE SEQUENCE [LARGE SCALE GENOMIC DNA]</scope>
    <source>
        <strain evidence="2">441</strain>
    </source>
</reference>
<gene>
    <name evidence="1" type="ORF">PISMIDRAFT_120059</name>
</gene>
<proteinExistence type="predicted"/>
<dbReference type="Proteomes" id="UP000054018">
    <property type="component" value="Unassembled WGS sequence"/>
</dbReference>
<accession>A0A0C9YG19</accession>
<dbReference type="AlphaFoldDB" id="A0A0C9YG19"/>
<evidence type="ECO:0000313" key="2">
    <source>
        <dbReference type="Proteomes" id="UP000054018"/>
    </source>
</evidence>